<evidence type="ECO:0000313" key="3">
    <source>
        <dbReference type="Proteomes" id="UP001141950"/>
    </source>
</evidence>
<name>A0A9X2MWR2_9BACL</name>
<dbReference type="AlphaFoldDB" id="A0A9X2MWR2"/>
<dbReference type="Gene3D" id="3.40.630.30">
    <property type="match status" value="1"/>
</dbReference>
<dbReference type="Pfam" id="PF00583">
    <property type="entry name" value="Acetyltransf_1"/>
    <property type="match status" value="1"/>
</dbReference>
<comment type="caution">
    <text evidence="2">The sequence shown here is derived from an EMBL/GenBank/DDBJ whole genome shotgun (WGS) entry which is preliminary data.</text>
</comment>
<protein>
    <submittedName>
        <fullName evidence="2">GNAT family N-acetyltransferase</fullName>
    </submittedName>
</protein>
<dbReference type="InterPro" id="IPR016181">
    <property type="entry name" value="Acyl_CoA_acyltransferase"/>
</dbReference>
<dbReference type="RefSeq" id="WP_257452702.1">
    <property type="nucleotide sequence ID" value="NZ_JANIPJ010000035.1"/>
</dbReference>
<reference evidence="2" key="1">
    <citation type="submission" date="2022-08" db="EMBL/GenBank/DDBJ databases">
        <title>The genomic sequence of strain Paenibacillus sp. SCIV0701.</title>
        <authorList>
            <person name="Zhao H."/>
        </authorList>
    </citation>
    <scope>NUCLEOTIDE SEQUENCE</scope>
    <source>
        <strain evidence="2">SCIV0701</strain>
    </source>
</reference>
<organism evidence="2 3">
    <name type="scientific">Paenibacillus soyae</name>
    <dbReference type="NCBI Taxonomy" id="2969249"/>
    <lineage>
        <taxon>Bacteria</taxon>
        <taxon>Bacillati</taxon>
        <taxon>Bacillota</taxon>
        <taxon>Bacilli</taxon>
        <taxon>Bacillales</taxon>
        <taxon>Paenibacillaceae</taxon>
        <taxon>Paenibacillus</taxon>
    </lineage>
</organism>
<accession>A0A9X2MWR2</accession>
<dbReference type="InterPro" id="IPR000182">
    <property type="entry name" value="GNAT_dom"/>
</dbReference>
<dbReference type="PROSITE" id="PS51186">
    <property type="entry name" value="GNAT"/>
    <property type="match status" value="1"/>
</dbReference>
<dbReference type="Proteomes" id="UP001141950">
    <property type="component" value="Unassembled WGS sequence"/>
</dbReference>
<dbReference type="GO" id="GO:0016747">
    <property type="term" value="F:acyltransferase activity, transferring groups other than amino-acyl groups"/>
    <property type="evidence" value="ECO:0007669"/>
    <property type="project" value="InterPro"/>
</dbReference>
<gene>
    <name evidence="2" type="ORF">NQZ67_28580</name>
</gene>
<feature type="domain" description="N-acetyltransferase" evidence="1">
    <location>
        <begin position="17"/>
        <end position="171"/>
    </location>
</feature>
<proteinExistence type="predicted"/>
<dbReference type="SUPFAM" id="SSF55729">
    <property type="entry name" value="Acyl-CoA N-acyltransferases (Nat)"/>
    <property type="match status" value="1"/>
</dbReference>
<dbReference type="EMBL" id="JANIPJ010000035">
    <property type="protein sequence ID" value="MCR2807840.1"/>
    <property type="molecule type" value="Genomic_DNA"/>
</dbReference>
<evidence type="ECO:0000259" key="1">
    <source>
        <dbReference type="PROSITE" id="PS51186"/>
    </source>
</evidence>
<evidence type="ECO:0000313" key="2">
    <source>
        <dbReference type="EMBL" id="MCR2807840.1"/>
    </source>
</evidence>
<sequence length="171" mass="19541">MTNLIRFSHYKPNDWTVTMAPMTDIHAAELCEWRYDPPYDFYNWPAWEDMKKDGIEFGDPVLRYNQYASVLGPGGLLIGFAQFFPLGTSVIRLGLGLRPELCGLGLGQLLVRAVSEEARRRSPGAEVDLEVLTWNARAIRTYEKAGFRIEDTYMRPTKDGEQECHCMVYAP</sequence>
<keyword evidence="3" id="KW-1185">Reference proteome</keyword>